<dbReference type="PROSITE" id="PS50181">
    <property type="entry name" value="FBOX"/>
    <property type="match status" value="1"/>
</dbReference>
<name>A0A0D2AA96_9PEZI</name>
<dbReference type="Proteomes" id="UP000053259">
    <property type="component" value="Unassembled WGS sequence"/>
</dbReference>
<proteinExistence type="predicted"/>
<evidence type="ECO:0000256" key="1">
    <source>
        <dbReference type="SAM" id="MobiDB-lite"/>
    </source>
</evidence>
<dbReference type="InParanoid" id="A0A0D2AA96"/>
<sequence length="471" mass="52860">MKSNMATECTETAGNKVAETQLTFGLGKPYLDRLPAEIVDRICNYLPNRDTLLSLRATCRDLAAKTSERYAKAYWIQSRWILSRYGWANFRTMAEFHANINSYITNLTLIAPDSHCHDYDNFCLAKGWSSSQDLAHSINKIRSIRIFNLFNFKFAGSSDFLETLLPAIRLPLMAHLVIGDAVIEDNALALLIRNHAKTLHGIRFDNVDLSGGMNKVALDILEYETFRDAGMCMTPWSTVFRALAEIEQQCGIQISNPMQHSCEVDILGTSDYFYDFNFSAYEQFLGTTIQLVPNADTLGDLYLIDDLDPEDMHLLITIDRDHNWKKGLLRILHMYECAFTNLGRGFLPPWQLFEEAERAENMSSFMQAVSVQPVTLHVNPPLHTAETTPSSNAEPLVSSSLGTKQSQGSPSISPGMAKLNTGGKTKRGKRKKRSKVRLKAEEKSSETTASSSKLASSCRRATKSKERQMDG</sequence>
<feature type="compositionally biased region" description="Polar residues" evidence="1">
    <location>
        <begin position="385"/>
        <end position="412"/>
    </location>
</feature>
<feature type="compositionally biased region" description="Low complexity" evidence="1">
    <location>
        <begin position="446"/>
        <end position="457"/>
    </location>
</feature>
<dbReference type="VEuPathDB" id="FungiDB:PV09_05252"/>
<feature type="domain" description="F-box" evidence="2">
    <location>
        <begin position="28"/>
        <end position="73"/>
    </location>
</feature>
<dbReference type="GeneID" id="27313225"/>
<feature type="compositionally biased region" description="Basic residues" evidence="1">
    <location>
        <begin position="424"/>
        <end position="437"/>
    </location>
</feature>
<dbReference type="AlphaFoldDB" id="A0A0D2AA96"/>
<gene>
    <name evidence="3" type="ORF">PV09_05252</name>
</gene>
<evidence type="ECO:0000259" key="2">
    <source>
        <dbReference type="PROSITE" id="PS50181"/>
    </source>
</evidence>
<accession>A0A0D2AA96</accession>
<dbReference type="EMBL" id="KN847544">
    <property type="protein sequence ID" value="KIW03485.1"/>
    <property type="molecule type" value="Genomic_DNA"/>
</dbReference>
<dbReference type="InterPro" id="IPR001810">
    <property type="entry name" value="F-box_dom"/>
</dbReference>
<evidence type="ECO:0000313" key="3">
    <source>
        <dbReference type="EMBL" id="KIW03485.1"/>
    </source>
</evidence>
<evidence type="ECO:0000313" key="4">
    <source>
        <dbReference type="Proteomes" id="UP000053259"/>
    </source>
</evidence>
<organism evidence="3 4">
    <name type="scientific">Verruconis gallopava</name>
    <dbReference type="NCBI Taxonomy" id="253628"/>
    <lineage>
        <taxon>Eukaryota</taxon>
        <taxon>Fungi</taxon>
        <taxon>Dikarya</taxon>
        <taxon>Ascomycota</taxon>
        <taxon>Pezizomycotina</taxon>
        <taxon>Dothideomycetes</taxon>
        <taxon>Pleosporomycetidae</taxon>
        <taxon>Venturiales</taxon>
        <taxon>Sympoventuriaceae</taxon>
        <taxon>Verruconis</taxon>
    </lineage>
</organism>
<reference evidence="3 4" key="1">
    <citation type="submission" date="2015-01" db="EMBL/GenBank/DDBJ databases">
        <title>The Genome Sequence of Ochroconis gallopava CBS43764.</title>
        <authorList>
            <consortium name="The Broad Institute Genomics Platform"/>
            <person name="Cuomo C."/>
            <person name="de Hoog S."/>
            <person name="Gorbushina A."/>
            <person name="Stielow B."/>
            <person name="Teixiera M."/>
            <person name="Abouelleil A."/>
            <person name="Chapman S.B."/>
            <person name="Priest M."/>
            <person name="Young S.K."/>
            <person name="Wortman J."/>
            <person name="Nusbaum C."/>
            <person name="Birren B."/>
        </authorList>
    </citation>
    <scope>NUCLEOTIDE SEQUENCE [LARGE SCALE GENOMIC DNA]</scope>
    <source>
        <strain evidence="3 4">CBS 43764</strain>
    </source>
</reference>
<dbReference type="InterPro" id="IPR036047">
    <property type="entry name" value="F-box-like_dom_sf"/>
</dbReference>
<dbReference type="RefSeq" id="XP_016213354.1">
    <property type="nucleotide sequence ID" value="XM_016358735.1"/>
</dbReference>
<feature type="region of interest" description="Disordered" evidence="1">
    <location>
        <begin position="380"/>
        <end position="471"/>
    </location>
</feature>
<dbReference type="HOGENOM" id="CLU_580322_0_0_1"/>
<keyword evidence="4" id="KW-1185">Reference proteome</keyword>
<dbReference type="SUPFAM" id="SSF81383">
    <property type="entry name" value="F-box domain"/>
    <property type="match status" value="1"/>
</dbReference>
<dbReference type="OrthoDB" id="3936277at2759"/>
<protein>
    <recommendedName>
        <fullName evidence="2">F-box domain-containing protein</fullName>
    </recommendedName>
</protein>